<dbReference type="PANTHER" id="PTHR16861:SF4">
    <property type="entry name" value="SH3 DOMAIN PROTEIN (AFU_ORTHOLOGUE AFUA_1G13610)"/>
    <property type="match status" value="1"/>
</dbReference>
<dbReference type="RefSeq" id="XP_035344423.1">
    <property type="nucleotide sequence ID" value="XM_035488530.1"/>
</dbReference>
<dbReference type="AlphaFoldDB" id="A0A7H8QXR5"/>
<dbReference type="OrthoDB" id="4226837at2759"/>
<reference evidence="4" key="1">
    <citation type="submission" date="2020-06" db="EMBL/GenBank/DDBJ databases">
        <title>A chromosome-scale genome assembly of Talaromyces rugulosus W13939.</title>
        <authorList>
            <person name="Wang B."/>
            <person name="Guo L."/>
            <person name="Ye K."/>
            <person name="Wang L."/>
        </authorList>
    </citation>
    <scope>NUCLEOTIDE SEQUENCE [LARGE SCALE GENOMIC DNA]</scope>
    <source>
        <strain evidence="4">W13939</strain>
    </source>
</reference>
<evidence type="ECO:0000256" key="1">
    <source>
        <dbReference type="SAM" id="MobiDB-lite"/>
    </source>
</evidence>
<keyword evidence="2" id="KW-0812">Transmembrane</keyword>
<dbReference type="EMBL" id="CP055900">
    <property type="protein sequence ID" value="QKX58245.1"/>
    <property type="molecule type" value="Genomic_DNA"/>
</dbReference>
<keyword evidence="4" id="KW-1185">Reference proteome</keyword>
<keyword evidence="2" id="KW-1133">Transmembrane helix</keyword>
<evidence type="ECO:0000313" key="4">
    <source>
        <dbReference type="Proteomes" id="UP000509510"/>
    </source>
</evidence>
<proteinExistence type="predicted"/>
<gene>
    <name evidence="3" type="ORF">TRUGW13939_05366</name>
</gene>
<dbReference type="Proteomes" id="UP000509510">
    <property type="component" value="Chromosome III"/>
</dbReference>
<protein>
    <recommendedName>
        <fullName evidence="5">Mid2 domain-containing protein</fullName>
    </recommendedName>
</protein>
<dbReference type="KEGG" id="trg:TRUGW13939_05366"/>
<feature type="region of interest" description="Disordered" evidence="1">
    <location>
        <begin position="119"/>
        <end position="139"/>
    </location>
</feature>
<feature type="region of interest" description="Disordered" evidence="1">
    <location>
        <begin position="183"/>
        <end position="207"/>
    </location>
</feature>
<feature type="transmembrane region" description="Helical" evidence="2">
    <location>
        <begin position="214"/>
        <end position="237"/>
    </location>
</feature>
<evidence type="ECO:0000313" key="3">
    <source>
        <dbReference type="EMBL" id="QKX58245.1"/>
    </source>
</evidence>
<dbReference type="GeneID" id="55992864"/>
<sequence length="291" mass="30811">MVNPGHFIYPPPNSETDVQKYNYLDTVIVSWETLAQNVTPTYLSIYYFLNDGNGWQLGYNQSVPTEGSRKVDLNIIEAGYYGQFNLMYWLPNNGGLGKYLSEFFTVNHDKDSEPVIWGSTSSATSSATTTSTSSTATSTLSTSTLSTSTLTTSTLATSTLSTSTVTTSLITSTLAATATTLATPGAASASTPGQASTATGEGSQSSSSGLSKGAIAGIVVGVVAAVLAVLAIAMFLFRRRNKSHTQIRDTTPRELDEKVNEQLILQPVSELPATNRTAELSSSRMVAELPS</sequence>
<name>A0A7H8QXR5_TALRU</name>
<evidence type="ECO:0000256" key="2">
    <source>
        <dbReference type="SAM" id="Phobius"/>
    </source>
</evidence>
<accession>A0A7H8QXR5</accession>
<organism evidence="3 4">
    <name type="scientific">Talaromyces rugulosus</name>
    <name type="common">Penicillium rugulosum</name>
    <dbReference type="NCBI Taxonomy" id="121627"/>
    <lineage>
        <taxon>Eukaryota</taxon>
        <taxon>Fungi</taxon>
        <taxon>Dikarya</taxon>
        <taxon>Ascomycota</taxon>
        <taxon>Pezizomycotina</taxon>
        <taxon>Eurotiomycetes</taxon>
        <taxon>Eurotiomycetidae</taxon>
        <taxon>Eurotiales</taxon>
        <taxon>Trichocomaceae</taxon>
        <taxon>Talaromyces</taxon>
        <taxon>Talaromyces sect. Islandici</taxon>
    </lineage>
</organism>
<dbReference type="PANTHER" id="PTHR16861">
    <property type="entry name" value="GLYCOPROTEIN 38"/>
    <property type="match status" value="1"/>
</dbReference>
<keyword evidence="2" id="KW-0472">Membrane</keyword>
<evidence type="ECO:0008006" key="5">
    <source>
        <dbReference type="Google" id="ProtNLM"/>
    </source>
</evidence>